<dbReference type="STRING" id="1280952.HJA_00420"/>
<accession>A0A059FK82</accession>
<keyword evidence="2" id="KW-1185">Reference proteome</keyword>
<sequence length="259" mass="29105">MKDRILPLEGVRNFRDFGGYASRHGGHVKQGRLFRSGHYAEATHGDLQQIRQKRIAVQADLRRPDERERQPGKWSAPMTITHDGGREHEAPHHQFLTKVEADAEKAEAWMTDYYRVAPFKAHHRELFATWFGHLAELKDDEAGLVNCAAGKDRTGILCALTHHVLGVAQDDIHADYILTNEAVDVDGRLGEIATMFNAHIGKNYEPEVFRPFIGVRLPYLETAMGTIIGEVGSIDAYLTETLGVTEAQQDTIREKLLEG</sequence>
<gene>
    <name evidence="1" type="ORF">HJA_00420</name>
</gene>
<comment type="caution">
    <text evidence="1">The sequence shown here is derived from an EMBL/GenBank/DDBJ whole genome shotgun (WGS) entry which is preliminary data.</text>
</comment>
<dbReference type="EMBL" id="ARYJ01000001">
    <property type="protein sequence ID" value="KCZ90956.1"/>
    <property type="molecule type" value="Genomic_DNA"/>
</dbReference>
<dbReference type="eggNOG" id="COG2365">
    <property type="taxonomic scope" value="Bacteria"/>
</dbReference>
<dbReference type="PATRIC" id="fig|1280952.3.peg.86"/>
<protein>
    <recommendedName>
        <fullName evidence="3">Protein tyrosine/serine phosphatase</fullName>
    </recommendedName>
</protein>
<proteinExistence type="predicted"/>
<evidence type="ECO:0000313" key="2">
    <source>
        <dbReference type="Proteomes" id="UP000024816"/>
    </source>
</evidence>
<dbReference type="AlphaFoldDB" id="A0A059FK82"/>
<dbReference type="InterPro" id="IPR026893">
    <property type="entry name" value="Tyr/Ser_Pase_IphP-type"/>
</dbReference>
<dbReference type="Proteomes" id="UP000024816">
    <property type="component" value="Unassembled WGS sequence"/>
</dbReference>
<reference evidence="1 2" key="1">
    <citation type="journal article" date="2014" name="Antonie Van Leeuwenhoek">
        <title>Hyphomonas beringensis sp. nov. and Hyphomonas chukchiensis sp. nov., isolated from surface seawater of the Bering Sea and Chukchi Sea.</title>
        <authorList>
            <person name="Li C."/>
            <person name="Lai Q."/>
            <person name="Li G."/>
            <person name="Dong C."/>
            <person name="Wang J."/>
            <person name="Liao Y."/>
            <person name="Shao Z."/>
        </authorList>
    </citation>
    <scope>NUCLEOTIDE SEQUENCE [LARGE SCALE GENOMIC DNA]</scope>
    <source>
        <strain evidence="1 2">VP2</strain>
    </source>
</reference>
<evidence type="ECO:0008006" key="3">
    <source>
        <dbReference type="Google" id="ProtNLM"/>
    </source>
</evidence>
<evidence type="ECO:0000313" key="1">
    <source>
        <dbReference type="EMBL" id="KCZ90956.1"/>
    </source>
</evidence>
<dbReference type="InterPro" id="IPR029021">
    <property type="entry name" value="Prot-tyrosine_phosphatase-like"/>
</dbReference>
<dbReference type="GO" id="GO:0004721">
    <property type="term" value="F:phosphoprotein phosphatase activity"/>
    <property type="evidence" value="ECO:0007669"/>
    <property type="project" value="InterPro"/>
</dbReference>
<name>A0A059FK82_9PROT</name>
<dbReference type="Gene3D" id="3.90.190.10">
    <property type="entry name" value="Protein tyrosine phosphatase superfamily"/>
    <property type="match status" value="1"/>
</dbReference>
<dbReference type="SUPFAM" id="SSF52799">
    <property type="entry name" value="(Phosphotyrosine protein) phosphatases II"/>
    <property type="match status" value="1"/>
</dbReference>
<organism evidence="1 2">
    <name type="scientific">Hyphomonas jannaschiana VP2</name>
    <dbReference type="NCBI Taxonomy" id="1280952"/>
    <lineage>
        <taxon>Bacteria</taxon>
        <taxon>Pseudomonadati</taxon>
        <taxon>Pseudomonadota</taxon>
        <taxon>Alphaproteobacteria</taxon>
        <taxon>Hyphomonadales</taxon>
        <taxon>Hyphomonadaceae</taxon>
        <taxon>Hyphomonas</taxon>
    </lineage>
</organism>
<dbReference type="RefSeq" id="WP_035576894.1">
    <property type="nucleotide sequence ID" value="NZ_ARYJ01000001.1"/>
</dbReference>
<dbReference type="Pfam" id="PF13350">
    <property type="entry name" value="Y_phosphatase3"/>
    <property type="match status" value="1"/>
</dbReference>